<dbReference type="UniPathway" id="UPA00031">
    <property type="reaction ID" value="UER00012"/>
</dbReference>
<accession>A0A212A9C0</accession>
<dbReference type="OrthoDB" id="9809616at2"/>
<evidence type="ECO:0000256" key="2">
    <source>
        <dbReference type="ARBA" id="ARBA00005011"/>
    </source>
</evidence>
<comment type="similarity">
    <text evidence="3 9">Belongs to the class-II pyridoxal-phosphate-dependent aminotransferase family. Histidinol-phosphate aminotransferase subfamily.</text>
</comment>
<dbReference type="InterPro" id="IPR015422">
    <property type="entry name" value="PyrdxlP-dep_Trfase_small"/>
</dbReference>
<evidence type="ECO:0000256" key="1">
    <source>
        <dbReference type="ARBA" id="ARBA00001933"/>
    </source>
</evidence>
<organism evidence="11 12">
    <name type="scientific">Haematobacter genomosp. 1</name>
    <dbReference type="NCBI Taxonomy" id="366618"/>
    <lineage>
        <taxon>Bacteria</taxon>
        <taxon>Pseudomonadati</taxon>
        <taxon>Pseudomonadota</taxon>
        <taxon>Alphaproteobacteria</taxon>
        <taxon>Rhodobacterales</taxon>
        <taxon>Paracoccaceae</taxon>
        <taxon>Haematobacter</taxon>
    </lineage>
</organism>
<dbReference type="InterPro" id="IPR004839">
    <property type="entry name" value="Aminotransferase_I/II_large"/>
</dbReference>
<keyword evidence="6 9" id="KW-0808">Transferase</keyword>
<dbReference type="GO" id="GO:0004400">
    <property type="term" value="F:histidinol-phosphate transaminase activity"/>
    <property type="evidence" value="ECO:0007669"/>
    <property type="project" value="UniProtKB-UniRule"/>
</dbReference>
<evidence type="ECO:0000256" key="8">
    <source>
        <dbReference type="ARBA" id="ARBA00047481"/>
    </source>
</evidence>
<comment type="catalytic activity">
    <reaction evidence="8 9">
        <text>L-histidinol phosphate + 2-oxoglutarate = 3-(imidazol-4-yl)-2-oxopropyl phosphate + L-glutamate</text>
        <dbReference type="Rhea" id="RHEA:23744"/>
        <dbReference type="ChEBI" id="CHEBI:16810"/>
        <dbReference type="ChEBI" id="CHEBI:29985"/>
        <dbReference type="ChEBI" id="CHEBI:57766"/>
        <dbReference type="ChEBI" id="CHEBI:57980"/>
        <dbReference type="EC" id="2.6.1.9"/>
    </reaction>
</comment>
<dbReference type="InterPro" id="IPR015421">
    <property type="entry name" value="PyrdxlP-dep_Trfase_major"/>
</dbReference>
<evidence type="ECO:0000256" key="6">
    <source>
        <dbReference type="ARBA" id="ARBA00022679"/>
    </source>
</evidence>
<comment type="subunit">
    <text evidence="4 9">Homodimer.</text>
</comment>
<evidence type="ECO:0000256" key="3">
    <source>
        <dbReference type="ARBA" id="ARBA00007970"/>
    </source>
</evidence>
<reference evidence="11 12" key="1">
    <citation type="submission" date="2016-12" db="EMBL/GenBank/DDBJ databases">
        <title>Comparison of Traditional DNA-DNA Hybridization with In Silico Genomic Analysis.</title>
        <authorList>
            <person name="Nicholson A.C."/>
            <person name="Humrighouse B.W."/>
            <person name="Graziano J."/>
            <person name="Lasker B."/>
            <person name="Whitney A.M."/>
            <person name="Mcquiston J.R."/>
        </authorList>
    </citation>
    <scope>NUCLEOTIDE SEQUENCE [LARGE SCALE GENOMIC DNA]</scope>
    <source>
        <strain evidence="11 12">H2240</strain>
    </source>
</reference>
<evidence type="ECO:0000313" key="12">
    <source>
        <dbReference type="Proteomes" id="UP000196878"/>
    </source>
</evidence>
<keyword evidence="9" id="KW-0368">Histidine biosynthesis</keyword>
<dbReference type="PANTHER" id="PTHR43643:SF3">
    <property type="entry name" value="HISTIDINOL-PHOSPHATE AMINOTRANSFERASE"/>
    <property type="match status" value="1"/>
</dbReference>
<feature type="modified residue" description="N6-(pyridoxal phosphate)lysine" evidence="9">
    <location>
        <position position="215"/>
    </location>
</feature>
<protein>
    <recommendedName>
        <fullName evidence="9">Histidinol-phosphate aminotransferase</fullName>
        <ecNumber evidence="9">2.6.1.9</ecNumber>
    </recommendedName>
    <alternativeName>
        <fullName evidence="9">Imidazole acetol-phosphate transaminase</fullName>
    </alternativeName>
</protein>
<dbReference type="EMBL" id="NIPW01000027">
    <property type="protein sequence ID" value="OWJ76617.1"/>
    <property type="molecule type" value="Genomic_DNA"/>
</dbReference>
<keyword evidence="9" id="KW-0028">Amino-acid biosynthesis</keyword>
<dbReference type="SUPFAM" id="SSF53383">
    <property type="entry name" value="PLP-dependent transferases"/>
    <property type="match status" value="1"/>
</dbReference>
<evidence type="ECO:0000313" key="11">
    <source>
        <dbReference type="EMBL" id="OWJ76617.1"/>
    </source>
</evidence>
<keyword evidence="7 9" id="KW-0663">Pyridoxal phosphate</keyword>
<dbReference type="Pfam" id="PF00155">
    <property type="entry name" value="Aminotran_1_2"/>
    <property type="match status" value="1"/>
</dbReference>
<dbReference type="EC" id="2.6.1.9" evidence="9"/>
<dbReference type="InterPro" id="IPR050106">
    <property type="entry name" value="HistidinolP_aminotransfase"/>
</dbReference>
<keyword evidence="12" id="KW-1185">Reference proteome</keyword>
<dbReference type="InterPro" id="IPR015424">
    <property type="entry name" value="PyrdxlP-dep_Trfase"/>
</dbReference>
<proteinExistence type="inferred from homology"/>
<dbReference type="PANTHER" id="PTHR43643">
    <property type="entry name" value="HISTIDINOL-PHOSPHATE AMINOTRANSFERASE 2"/>
    <property type="match status" value="1"/>
</dbReference>
<comment type="cofactor">
    <cofactor evidence="1 9">
        <name>pyridoxal 5'-phosphate</name>
        <dbReference type="ChEBI" id="CHEBI:597326"/>
    </cofactor>
</comment>
<dbReference type="Gene3D" id="3.40.640.10">
    <property type="entry name" value="Type I PLP-dependent aspartate aminotransferase-like (Major domain)"/>
    <property type="match status" value="1"/>
</dbReference>
<dbReference type="Proteomes" id="UP000196878">
    <property type="component" value="Unassembled WGS sequence"/>
</dbReference>
<dbReference type="NCBIfam" id="TIGR01141">
    <property type="entry name" value="hisC"/>
    <property type="match status" value="1"/>
</dbReference>
<dbReference type="CDD" id="cd00609">
    <property type="entry name" value="AAT_like"/>
    <property type="match status" value="1"/>
</dbReference>
<dbReference type="InterPro" id="IPR005861">
    <property type="entry name" value="HisP_aminotrans"/>
</dbReference>
<evidence type="ECO:0000256" key="5">
    <source>
        <dbReference type="ARBA" id="ARBA00022576"/>
    </source>
</evidence>
<gene>
    <name evidence="9" type="primary">hisC</name>
    <name evidence="11" type="ORF">CDV49_14080</name>
</gene>
<feature type="domain" description="Aminotransferase class I/classII large" evidence="10">
    <location>
        <begin position="30"/>
        <end position="350"/>
    </location>
</feature>
<evidence type="ECO:0000256" key="9">
    <source>
        <dbReference type="HAMAP-Rule" id="MF_01023"/>
    </source>
</evidence>
<comment type="caution">
    <text evidence="11">The sequence shown here is derived from an EMBL/GenBank/DDBJ whole genome shotgun (WGS) entry which is preliminary data.</text>
</comment>
<sequence length="358" mass="38944">MVRIPVSRLWSPFVQHLVPYVPGEQPKGERVVKLNTNENPYGPSPLALAAIRAATDDGLRLYPDPTASALAAAIAEPLGLAPDQVFLGNGSDEVLAHAFNAFFRDKGPVLFPDVTYSFYPTYCGLYDLPFRRLPLDADFRLDAAPYHGPCGGIVIANPNAPTGIAVGLDVLEDILRRNPDVVVLIDEAYVDFGAESAAHLIGEHDNLLVVQTFSKSRSLAGLRVGFALGQQPLIEALRRVRDSFNSYPLDRLALAGAEAAWRDRGWFDQTRARVMADRERMTAGLTAQGFDVLPSQANFVFARHPDLSGEAALAGLRAQGVLIRRFGQERIADWLRISIGTAEECDLLLSATAGVLSR</sequence>
<keyword evidence="5 9" id="KW-0032">Aminotransferase</keyword>
<dbReference type="InterPro" id="IPR001917">
    <property type="entry name" value="Aminotrans_II_pyridoxalP_BS"/>
</dbReference>
<dbReference type="GO" id="GO:0030170">
    <property type="term" value="F:pyridoxal phosphate binding"/>
    <property type="evidence" value="ECO:0007669"/>
    <property type="project" value="InterPro"/>
</dbReference>
<comment type="pathway">
    <text evidence="2 9">Amino-acid biosynthesis; L-histidine biosynthesis; L-histidine from 5-phospho-alpha-D-ribose 1-diphosphate: step 7/9.</text>
</comment>
<dbReference type="PROSITE" id="PS00599">
    <property type="entry name" value="AA_TRANSFER_CLASS_2"/>
    <property type="match status" value="1"/>
</dbReference>
<evidence type="ECO:0000256" key="7">
    <source>
        <dbReference type="ARBA" id="ARBA00022898"/>
    </source>
</evidence>
<evidence type="ECO:0000259" key="10">
    <source>
        <dbReference type="Pfam" id="PF00155"/>
    </source>
</evidence>
<dbReference type="AlphaFoldDB" id="A0A212A9C0"/>
<dbReference type="HAMAP" id="MF_01023">
    <property type="entry name" value="HisC_aminotrans_2"/>
    <property type="match status" value="1"/>
</dbReference>
<name>A0A212A9C0_9RHOB</name>
<evidence type="ECO:0000256" key="4">
    <source>
        <dbReference type="ARBA" id="ARBA00011738"/>
    </source>
</evidence>
<dbReference type="Gene3D" id="3.90.1150.10">
    <property type="entry name" value="Aspartate Aminotransferase, domain 1"/>
    <property type="match status" value="1"/>
</dbReference>
<dbReference type="GO" id="GO:0000105">
    <property type="term" value="P:L-histidine biosynthetic process"/>
    <property type="evidence" value="ECO:0007669"/>
    <property type="project" value="UniProtKB-UniRule"/>
</dbReference>